<dbReference type="Proteomes" id="UP001497512">
    <property type="component" value="Chromosome 5"/>
</dbReference>
<dbReference type="PANTHER" id="PTHR22849">
    <property type="entry name" value="WDSAM1 PROTEIN"/>
    <property type="match status" value="1"/>
</dbReference>
<dbReference type="InterPro" id="IPR016024">
    <property type="entry name" value="ARM-type_fold"/>
</dbReference>
<dbReference type="InterPro" id="IPR045210">
    <property type="entry name" value="RING-Ubox_PUB"/>
</dbReference>
<evidence type="ECO:0000259" key="5">
    <source>
        <dbReference type="PROSITE" id="PS51698"/>
    </source>
</evidence>
<reference evidence="6" key="1">
    <citation type="submission" date="2024-02" db="EMBL/GenBank/DDBJ databases">
        <authorList>
            <consortium name="ELIXIR-Norway"/>
            <consortium name="Elixir Norway"/>
        </authorList>
    </citation>
    <scope>NUCLEOTIDE SEQUENCE</scope>
</reference>
<keyword evidence="4" id="KW-0833">Ubl conjugation pathway</keyword>
<dbReference type="InterPro" id="IPR011989">
    <property type="entry name" value="ARM-like"/>
</dbReference>
<feature type="domain" description="U-box" evidence="5">
    <location>
        <begin position="20"/>
        <end position="94"/>
    </location>
</feature>
<dbReference type="Pfam" id="PF25598">
    <property type="entry name" value="ARM_PUB"/>
    <property type="match status" value="1"/>
</dbReference>
<dbReference type="Gene3D" id="1.25.10.10">
    <property type="entry name" value="Leucine-rich Repeat Variant"/>
    <property type="match status" value="1"/>
</dbReference>
<dbReference type="InterPro" id="IPR058678">
    <property type="entry name" value="ARM_PUB"/>
</dbReference>
<dbReference type="EMBL" id="OZ019897">
    <property type="protein sequence ID" value="CAK9226566.1"/>
    <property type="molecule type" value="Genomic_DNA"/>
</dbReference>
<proteinExistence type="predicted"/>
<dbReference type="PANTHER" id="PTHR22849:SF164">
    <property type="entry name" value="U-BOX DOMAIN-CONTAINING PROTEIN"/>
    <property type="match status" value="1"/>
</dbReference>
<accession>A0ABP0UPM3</accession>
<evidence type="ECO:0000256" key="2">
    <source>
        <dbReference type="ARBA" id="ARBA00004906"/>
    </source>
</evidence>
<evidence type="ECO:0000313" key="7">
    <source>
        <dbReference type="Proteomes" id="UP001497512"/>
    </source>
</evidence>
<dbReference type="Pfam" id="PF04564">
    <property type="entry name" value="U-box"/>
    <property type="match status" value="1"/>
</dbReference>
<evidence type="ECO:0000256" key="1">
    <source>
        <dbReference type="ARBA" id="ARBA00000900"/>
    </source>
</evidence>
<keyword evidence="7" id="KW-1185">Reference proteome</keyword>
<evidence type="ECO:0000256" key="3">
    <source>
        <dbReference type="ARBA" id="ARBA00012483"/>
    </source>
</evidence>
<dbReference type="SMART" id="SM00504">
    <property type="entry name" value="Ubox"/>
    <property type="match status" value="1"/>
</dbReference>
<dbReference type="InterPro" id="IPR045185">
    <property type="entry name" value="PUB22/23/24-like"/>
</dbReference>
<sequence>MRPEKIHESVAAEEATAAAVVPSFFKCPISLELMRDPVVLCTGQSYERSSIEPWLEAGNHTCPATMQMLASLELVPNHTLRRLIQNWCEAHGGGGLSGALVRLLPTPSVPVAADTVARMLREVQSSVDPLPSLKNIRSVARESERNRKCIQESDAISVLASVIGGALELRCKYSMPVEEEQERKKLKQQRVSFSLEACEEALAILALLEVGANRQQLLTQSSVATLAWFLCKGSLDARVNAATVLAGIASETESSQSSSSSIGAMPGVLEALAKLLREEFYPKAIRAGLKALLTICIPRRNRIRVVEVGVVPLLIELLPDAKRSNVELALGVLELLCTTAEGRAAVANHALAMAALVHHLHTVSNLATELSVAILWSVCKASPACLVAALQSGAFAALLLLLQLDCSQRTRLKARELLKTLCSPWMETLIQRNCEFNCDSKLPH</sequence>
<dbReference type="CDD" id="cd16664">
    <property type="entry name" value="RING-Ubox_PUB"/>
    <property type="match status" value="1"/>
</dbReference>
<name>A0ABP0UPM3_9BRYO</name>
<gene>
    <name evidence="6" type="ORF">CSSPTR1EN2_LOCUS18303</name>
</gene>
<organism evidence="6 7">
    <name type="scientific">Sphagnum troendelagicum</name>
    <dbReference type="NCBI Taxonomy" id="128251"/>
    <lineage>
        <taxon>Eukaryota</taxon>
        <taxon>Viridiplantae</taxon>
        <taxon>Streptophyta</taxon>
        <taxon>Embryophyta</taxon>
        <taxon>Bryophyta</taxon>
        <taxon>Sphagnophytina</taxon>
        <taxon>Sphagnopsida</taxon>
        <taxon>Sphagnales</taxon>
        <taxon>Sphagnaceae</taxon>
        <taxon>Sphagnum</taxon>
    </lineage>
</organism>
<evidence type="ECO:0000313" key="6">
    <source>
        <dbReference type="EMBL" id="CAK9226566.1"/>
    </source>
</evidence>
<comment type="pathway">
    <text evidence="2">Protein modification; protein ubiquitination.</text>
</comment>
<dbReference type="PROSITE" id="PS51698">
    <property type="entry name" value="U_BOX"/>
    <property type="match status" value="1"/>
</dbReference>
<dbReference type="InterPro" id="IPR003613">
    <property type="entry name" value="Ubox_domain"/>
</dbReference>
<dbReference type="SUPFAM" id="SSF57850">
    <property type="entry name" value="RING/U-box"/>
    <property type="match status" value="1"/>
</dbReference>
<dbReference type="EC" id="2.3.2.27" evidence="3"/>
<evidence type="ECO:0000256" key="4">
    <source>
        <dbReference type="ARBA" id="ARBA00022786"/>
    </source>
</evidence>
<dbReference type="Gene3D" id="3.30.40.10">
    <property type="entry name" value="Zinc/RING finger domain, C3HC4 (zinc finger)"/>
    <property type="match status" value="1"/>
</dbReference>
<dbReference type="SUPFAM" id="SSF48371">
    <property type="entry name" value="ARM repeat"/>
    <property type="match status" value="1"/>
</dbReference>
<comment type="catalytic activity">
    <reaction evidence="1">
        <text>S-ubiquitinyl-[E2 ubiquitin-conjugating enzyme]-L-cysteine + [acceptor protein]-L-lysine = [E2 ubiquitin-conjugating enzyme]-L-cysteine + N(6)-ubiquitinyl-[acceptor protein]-L-lysine.</text>
        <dbReference type="EC" id="2.3.2.27"/>
    </reaction>
</comment>
<protein>
    <recommendedName>
        <fullName evidence="3">RING-type E3 ubiquitin transferase</fullName>
        <ecNumber evidence="3">2.3.2.27</ecNumber>
    </recommendedName>
</protein>
<dbReference type="InterPro" id="IPR013083">
    <property type="entry name" value="Znf_RING/FYVE/PHD"/>
</dbReference>